<dbReference type="HOGENOM" id="CLU_000604_63_0_1"/>
<evidence type="ECO:0000313" key="6">
    <source>
        <dbReference type="Proteomes" id="UP000016930"/>
    </source>
</evidence>
<dbReference type="InterPro" id="IPR027417">
    <property type="entry name" value="P-loop_NTPase"/>
</dbReference>
<dbReference type="InterPro" id="IPR003593">
    <property type="entry name" value="AAA+_ATPase"/>
</dbReference>
<dbReference type="InterPro" id="IPR017871">
    <property type="entry name" value="ABC_transporter-like_CS"/>
</dbReference>
<dbReference type="PANTHER" id="PTHR43394:SF1">
    <property type="entry name" value="ATP-BINDING CASSETTE SUB-FAMILY B MEMBER 10, MITOCHONDRIAL"/>
    <property type="match status" value="1"/>
</dbReference>
<dbReference type="InterPro" id="IPR003439">
    <property type="entry name" value="ABC_transporter-like_ATP-bd"/>
</dbReference>
<keyword evidence="3" id="KW-1133">Transmembrane helix</keyword>
<dbReference type="PANTHER" id="PTHR43394">
    <property type="entry name" value="ATP-DEPENDENT PERMEASE MDL1, MITOCHONDRIAL"/>
    <property type="match status" value="1"/>
</dbReference>
<accession>M2QVX6</accession>
<dbReference type="OrthoDB" id="6500128at2759"/>
<dbReference type="GO" id="GO:0016887">
    <property type="term" value="F:ATP hydrolysis activity"/>
    <property type="evidence" value="ECO:0007669"/>
    <property type="project" value="InterPro"/>
</dbReference>
<feature type="transmembrane region" description="Helical" evidence="3">
    <location>
        <begin position="72"/>
        <end position="94"/>
    </location>
</feature>
<dbReference type="STRING" id="914234.M2QVX6"/>
<dbReference type="AlphaFoldDB" id="M2QVX6"/>
<proteinExistence type="predicted"/>
<dbReference type="GO" id="GO:0015421">
    <property type="term" value="F:ABC-type oligopeptide transporter activity"/>
    <property type="evidence" value="ECO:0007669"/>
    <property type="project" value="TreeGrafter"/>
</dbReference>
<keyword evidence="3" id="KW-0812">Transmembrane</keyword>
<evidence type="ECO:0000259" key="4">
    <source>
        <dbReference type="PROSITE" id="PS50893"/>
    </source>
</evidence>
<feature type="domain" description="ABC transporter" evidence="4">
    <location>
        <begin position="415"/>
        <end position="695"/>
    </location>
</feature>
<evidence type="ECO:0000313" key="5">
    <source>
        <dbReference type="EMBL" id="EMD41263.1"/>
    </source>
</evidence>
<keyword evidence="1" id="KW-0547">Nucleotide-binding</keyword>
<dbReference type="GO" id="GO:0005524">
    <property type="term" value="F:ATP binding"/>
    <property type="evidence" value="ECO:0007669"/>
    <property type="project" value="UniProtKB-KW"/>
</dbReference>
<keyword evidence="3" id="KW-0472">Membrane</keyword>
<name>M2QVX6_CERS8</name>
<dbReference type="PROSITE" id="PS00211">
    <property type="entry name" value="ABC_TRANSPORTER_1"/>
    <property type="match status" value="1"/>
</dbReference>
<protein>
    <recommendedName>
        <fullName evidence="4">ABC transporter domain-containing protein</fullName>
    </recommendedName>
</protein>
<organism evidence="5 6">
    <name type="scientific">Ceriporiopsis subvermispora (strain B)</name>
    <name type="common">White-rot fungus</name>
    <name type="synonym">Gelatoporia subvermispora</name>
    <dbReference type="NCBI Taxonomy" id="914234"/>
    <lineage>
        <taxon>Eukaryota</taxon>
        <taxon>Fungi</taxon>
        <taxon>Dikarya</taxon>
        <taxon>Basidiomycota</taxon>
        <taxon>Agaricomycotina</taxon>
        <taxon>Agaricomycetes</taxon>
        <taxon>Polyporales</taxon>
        <taxon>Gelatoporiaceae</taxon>
        <taxon>Gelatoporia</taxon>
    </lineage>
</organism>
<evidence type="ECO:0000256" key="1">
    <source>
        <dbReference type="ARBA" id="ARBA00022741"/>
    </source>
</evidence>
<keyword evidence="6" id="KW-1185">Reference proteome</keyword>
<dbReference type="Proteomes" id="UP000016930">
    <property type="component" value="Unassembled WGS sequence"/>
</dbReference>
<evidence type="ECO:0000256" key="3">
    <source>
        <dbReference type="SAM" id="Phobius"/>
    </source>
</evidence>
<dbReference type="Gene3D" id="3.40.50.300">
    <property type="entry name" value="P-loop containing nucleotide triphosphate hydrolases"/>
    <property type="match status" value="1"/>
</dbReference>
<sequence length="701" mass="78859">MSASQSNTFNPENRSRVKHTKIGVWDLYEDIPPQLEHIPGASQVEKILEVRQNVPYLWRVMKEIVSIENCRLLVLATVLLQLLIGLVPAMLLWYSGQMLGLIQRTVSTCTVDKAFLICIAIGHLAWKVARRIMYLCLFQIRPLLEQRIRQHFDQHLFRARARLDLPTSEDPAVQHQLKNAMPSNGQRVAVSAWNNCLFLLRATTKVASQIGIHVRLLHEQPNGMLLATLIFVMAWIDQAGAFYHVWAATTKNKDYLRMQGYKKLVEDFQYRKELVAGNLAETLTSWFKTSARRLGDNEGHFHELCPIFNPKRSKWELVTMLAEPLGDLPKIVITWFAADHPSSIPVTVASLHLIEQTVADVTYELQQIYLESKGFARELADIRALHDISQIPNKIIDGSEPFPEDTQKVKSGIALEFRNVSFRYPGSGSYALRNVSFKLLAGQLCVIVGSNGSGKSTILKLIVRLYDPEEGAILLDGRDIRTLKLHDLRQAISVLFQDYTLFPLSICDNIGLGDPQHAGDDERIARATELGGTSEVIARLPEGIDTYLTRPVKDLYGDLPAGTHTIFGRRVDYSSLCTAGDMSSVANMGLSGGQMQRIAVARTFMRSVVSEETKVGLLLFDKPSASLDPAAEHDLFSRLRKLRGDKTMLFSSHRFGNLTRHADLILYMNDSVVVESGTHDRLLTGNGEYARLWELQAETFR</sequence>
<gene>
    <name evidence="5" type="ORF">CERSUDRAFT_42331</name>
</gene>
<dbReference type="PROSITE" id="PS50893">
    <property type="entry name" value="ABC_TRANSPORTER_2"/>
    <property type="match status" value="1"/>
</dbReference>
<keyword evidence="2" id="KW-0067">ATP-binding</keyword>
<reference evidence="5 6" key="1">
    <citation type="journal article" date="2012" name="Proc. Natl. Acad. Sci. U.S.A.">
        <title>Comparative genomics of Ceriporiopsis subvermispora and Phanerochaete chrysosporium provide insight into selective ligninolysis.</title>
        <authorList>
            <person name="Fernandez-Fueyo E."/>
            <person name="Ruiz-Duenas F.J."/>
            <person name="Ferreira P."/>
            <person name="Floudas D."/>
            <person name="Hibbett D.S."/>
            <person name="Canessa P."/>
            <person name="Larrondo L.F."/>
            <person name="James T.Y."/>
            <person name="Seelenfreund D."/>
            <person name="Lobos S."/>
            <person name="Polanco R."/>
            <person name="Tello M."/>
            <person name="Honda Y."/>
            <person name="Watanabe T."/>
            <person name="Watanabe T."/>
            <person name="Ryu J.S."/>
            <person name="Kubicek C.P."/>
            <person name="Schmoll M."/>
            <person name="Gaskell J."/>
            <person name="Hammel K.E."/>
            <person name="St John F.J."/>
            <person name="Vanden Wymelenberg A."/>
            <person name="Sabat G."/>
            <person name="Splinter BonDurant S."/>
            <person name="Syed K."/>
            <person name="Yadav J.S."/>
            <person name="Doddapaneni H."/>
            <person name="Subramanian V."/>
            <person name="Lavin J.L."/>
            <person name="Oguiza J.A."/>
            <person name="Perez G."/>
            <person name="Pisabarro A.G."/>
            <person name="Ramirez L."/>
            <person name="Santoyo F."/>
            <person name="Master E."/>
            <person name="Coutinho P.M."/>
            <person name="Henrissat B."/>
            <person name="Lombard V."/>
            <person name="Magnuson J.K."/>
            <person name="Kuees U."/>
            <person name="Hori C."/>
            <person name="Igarashi K."/>
            <person name="Samejima M."/>
            <person name="Held B.W."/>
            <person name="Barry K.W."/>
            <person name="LaButti K.M."/>
            <person name="Lapidus A."/>
            <person name="Lindquist E.A."/>
            <person name="Lucas S.M."/>
            <person name="Riley R."/>
            <person name="Salamov A.A."/>
            <person name="Hoffmeister D."/>
            <person name="Schwenk D."/>
            <person name="Hadar Y."/>
            <person name="Yarden O."/>
            <person name="de Vries R.P."/>
            <person name="Wiebenga A."/>
            <person name="Stenlid J."/>
            <person name="Eastwood D."/>
            <person name="Grigoriev I.V."/>
            <person name="Berka R.M."/>
            <person name="Blanchette R.A."/>
            <person name="Kersten P."/>
            <person name="Martinez A.T."/>
            <person name="Vicuna R."/>
            <person name="Cullen D."/>
        </authorList>
    </citation>
    <scope>NUCLEOTIDE SEQUENCE [LARGE SCALE GENOMIC DNA]</scope>
    <source>
        <strain evidence="5 6">B</strain>
    </source>
</reference>
<dbReference type="InterPro" id="IPR039421">
    <property type="entry name" value="Type_1_exporter"/>
</dbReference>
<dbReference type="Pfam" id="PF00005">
    <property type="entry name" value="ABC_tran"/>
    <property type="match status" value="1"/>
</dbReference>
<evidence type="ECO:0000256" key="2">
    <source>
        <dbReference type="ARBA" id="ARBA00022840"/>
    </source>
</evidence>
<dbReference type="EMBL" id="KB445791">
    <property type="protein sequence ID" value="EMD41263.1"/>
    <property type="molecule type" value="Genomic_DNA"/>
</dbReference>
<dbReference type="SUPFAM" id="SSF52540">
    <property type="entry name" value="P-loop containing nucleoside triphosphate hydrolases"/>
    <property type="match status" value="1"/>
</dbReference>
<dbReference type="SMART" id="SM00382">
    <property type="entry name" value="AAA"/>
    <property type="match status" value="1"/>
</dbReference>